<dbReference type="InterPro" id="IPR029044">
    <property type="entry name" value="Nucleotide-diphossugar_trans"/>
</dbReference>
<dbReference type="GO" id="GO:0016757">
    <property type="term" value="F:glycosyltransferase activity"/>
    <property type="evidence" value="ECO:0007669"/>
    <property type="project" value="UniProtKB-KW"/>
</dbReference>
<evidence type="ECO:0000256" key="1">
    <source>
        <dbReference type="ARBA" id="ARBA00022679"/>
    </source>
</evidence>
<feature type="domain" description="Glycosyltransferase subfamily 4-like N-terminal" evidence="5">
    <location>
        <begin position="710"/>
        <end position="879"/>
    </location>
</feature>
<dbReference type="EC" id="2.4.-.-" evidence="6"/>
<dbReference type="PANTHER" id="PTHR46401">
    <property type="entry name" value="GLYCOSYLTRANSFERASE WBBK-RELATED"/>
    <property type="match status" value="1"/>
</dbReference>
<dbReference type="InterPro" id="IPR001296">
    <property type="entry name" value="Glyco_trans_1"/>
</dbReference>
<evidence type="ECO:0000259" key="3">
    <source>
        <dbReference type="Pfam" id="PF00534"/>
    </source>
</evidence>
<evidence type="ECO:0000259" key="5">
    <source>
        <dbReference type="Pfam" id="PF13439"/>
    </source>
</evidence>
<reference evidence="6" key="2">
    <citation type="journal article" date="2022" name="Microbiol. Resour. Announc.">
        <title>Metagenome Sequencing to Explore Phylogenomics of Terrestrial Cyanobacteria.</title>
        <authorList>
            <person name="Ward R.D."/>
            <person name="Stajich J.E."/>
            <person name="Johansen J.R."/>
            <person name="Huntemann M."/>
            <person name="Clum A."/>
            <person name="Foster B."/>
            <person name="Foster B."/>
            <person name="Roux S."/>
            <person name="Palaniappan K."/>
            <person name="Varghese N."/>
            <person name="Mukherjee S."/>
            <person name="Reddy T.B.K."/>
            <person name="Daum C."/>
            <person name="Copeland A."/>
            <person name="Chen I.A."/>
            <person name="Ivanova N.N."/>
            <person name="Kyrpides N.C."/>
            <person name="Shapiro N."/>
            <person name="Eloe-Fadrosh E.A."/>
            <person name="Pietrasiak N."/>
        </authorList>
    </citation>
    <scope>NUCLEOTIDE SEQUENCE</scope>
    <source>
        <strain evidence="6">GSE-NOS-MK-12-04C</strain>
    </source>
</reference>
<feature type="coiled-coil region" evidence="2">
    <location>
        <begin position="1202"/>
        <end position="1283"/>
    </location>
</feature>
<dbReference type="Pfam" id="PF00535">
    <property type="entry name" value="Glycos_transf_2"/>
    <property type="match status" value="1"/>
</dbReference>
<keyword evidence="6" id="KW-0328">Glycosyltransferase</keyword>
<dbReference type="SUPFAM" id="SSF53756">
    <property type="entry name" value="UDP-Glycosyltransferase/glycogen phosphorylase"/>
    <property type="match status" value="2"/>
</dbReference>
<dbReference type="InterPro" id="IPR029063">
    <property type="entry name" value="SAM-dependent_MTases_sf"/>
</dbReference>
<proteinExistence type="predicted"/>
<organism evidence="6 7">
    <name type="scientific">Cyanomargarita calcarea GSE-NOS-MK-12-04C</name>
    <dbReference type="NCBI Taxonomy" id="2839659"/>
    <lineage>
        <taxon>Bacteria</taxon>
        <taxon>Bacillati</taxon>
        <taxon>Cyanobacteriota</taxon>
        <taxon>Cyanophyceae</taxon>
        <taxon>Nostocales</taxon>
        <taxon>Cyanomargaritaceae</taxon>
        <taxon>Cyanomargarita</taxon>
    </lineage>
</organism>
<dbReference type="GO" id="GO:0009103">
    <property type="term" value="P:lipopolysaccharide biosynthetic process"/>
    <property type="evidence" value="ECO:0007669"/>
    <property type="project" value="TreeGrafter"/>
</dbReference>
<dbReference type="Pfam" id="PF00534">
    <property type="entry name" value="Glycos_transf_1"/>
    <property type="match status" value="2"/>
</dbReference>
<dbReference type="CDD" id="cd03801">
    <property type="entry name" value="GT4_PimA-like"/>
    <property type="match status" value="1"/>
</dbReference>
<dbReference type="Proteomes" id="UP000729701">
    <property type="component" value="Unassembled WGS sequence"/>
</dbReference>
<dbReference type="PANTHER" id="PTHR46401:SF2">
    <property type="entry name" value="GLYCOSYLTRANSFERASE WBBK-RELATED"/>
    <property type="match status" value="1"/>
</dbReference>
<accession>A0A951QN94</accession>
<evidence type="ECO:0000313" key="6">
    <source>
        <dbReference type="EMBL" id="MBW4668611.1"/>
    </source>
</evidence>
<feature type="domain" description="Glycosyl transferase family 1" evidence="3">
    <location>
        <begin position="171"/>
        <end position="332"/>
    </location>
</feature>
<dbReference type="InterPro" id="IPR001173">
    <property type="entry name" value="Glyco_trans_2-like"/>
</dbReference>
<dbReference type="Gene3D" id="3.90.550.10">
    <property type="entry name" value="Spore Coat Polysaccharide Biosynthesis Protein SpsA, Chain A"/>
    <property type="match status" value="1"/>
</dbReference>
<evidence type="ECO:0000313" key="7">
    <source>
        <dbReference type="Proteomes" id="UP000729701"/>
    </source>
</evidence>
<comment type="caution">
    <text evidence="6">The sequence shown here is derived from an EMBL/GenBank/DDBJ whole genome shotgun (WGS) entry which is preliminary data.</text>
</comment>
<dbReference type="EMBL" id="JAHHGZ010000014">
    <property type="protein sequence ID" value="MBW4668611.1"/>
    <property type="molecule type" value="Genomic_DNA"/>
</dbReference>
<dbReference type="SUPFAM" id="SSF53335">
    <property type="entry name" value="S-adenosyl-L-methionine-dependent methyltransferases"/>
    <property type="match status" value="1"/>
</dbReference>
<gene>
    <name evidence="6" type="ORF">KME60_14590</name>
</gene>
<evidence type="ECO:0000259" key="4">
    <source>
        <dbReference type="Pfam" id="PF00535"/>
    </source>
</evidence>
<protein>
    <submittedName>
        <fullName evidence="6">Glycosyltransferase</fullName>
        <ecNumber evidence="6">2.4.-.-</ecNumber>
    </submittedName>
</protein>
<reference evidence="6" key="1">
    <citation type="submission" date="2021-05" db="EMBL/GenBank/DDBJ databases">
        <authorList>
            <person name="Pietrasiak N."/>
            <person name="Ward R."/>
            <person name="Stajich J.E."/>
            <person name="Kurbessoian T."/>
        </authorList>
    </citation>
    <scope>NUCLEOTIDE SEQUENCE</scope>
    <source>
        <strain evidence="6">GSE-NOS-MK-12-04C</strain>
    </source>
</reference>
<dbReference type="Gene3D" id="3.40.50.2000">
    <property type="entry name" value="Glycogen Phosphorylase B"/>
    <property type="match status" value="3"/>
</dbReference>
<keyword evidence="2" id="KW-0175">Coiled coil</keyword>
<dbReference type="CDD" id="cd00761">
    <property type="entry name" value="Glyco_tranf_GTA_type"/>
    <property type="match status" value="1"/>
</dbReference>
<sequence>MSLRYVQVLDALDFGDAVSNQVLRIHQMLAEKGEHSEIYSKYADPRVEKNRKRIADFLMDEDTVILHHYSGYSEIGDKISSLRGYKIIVYHNITPHPFFCKETQLYEFCKKGRHQLQQIISKYNLILGDSPFNCQEAKRFGAKQIQELPIIVPDVFKVALSQNLVKNLRSNIEKVWLFVGRIAPNKRQDILVDIFDRYIKLYPDEKHHMYLVGRYFEDDSYYTKVRSKINELQLNKQVTLVGKVEDEDIAAYYNAADIFLCMSEHEGFCVPIVEAFNNQIPVVAYAGTAVANTMGRGPGSLDSLDVETAVQRIHSVFADKSLKNELISHGIKQANRFTPDVVRQRLYSIIDGISLQNDLKKPLTVSVVICTCNRTDYLQRCLNYLKDQNYPHFEVIVVNGPSTDNTMEILSSRKDIKVAQNPLRNLSVSRNLGIQYSSGDIVAFIDDDALPYDNWLSEIVKRYHEVPQNVVGIGGRTFFANKFIFQFESGICDLFGSATHVSLNDERLNSSCYYKYLMGTNSTFRRDALIAVHGFDEQYDYYLDETDLAVRLQEAGGVLVNANQAYVRHEFAQSHNRLGKYNFNWKVIVKNTAYFGIKNASKIASLPKRILVISKNIFRERCLSFFDAWHQKDLAWQKAIYYSYCTVIGALRGYYDSCFPRRLGKNLNEINSSFLPYLENQENKKMEENISGNNKLHILIISQEFPPNSFGGIGAYNQTLARELIQMGHEVTVISRGSKDCTDVIGPLTHIQVASVEQTDCMPQYPILSKNLAWARKAAQIAQEIHGQRPISVIESALWDFEAIGILMLRPELKVPLIVRLVTPLLLSIKMNGWQMSEDFKLCMHMEKELIRCADSVISISNSIKDSIVSAYGITPDRRWLVQPLGVQPWPSYTNITNYGELPKDLKRGIIQILFVGRLESRKGIDVFLNALKIVMPQESRISVWIAGVDIEGWQEKANHLLGHDLLSRLQFLGMVTEERRELLYANCDFLVFPSRYESFGLVPLEAMVHSKAVIGARAASIPEVIVEGECGLLFEPDNYQELAEKILTLVNDENLRYQLAKGAKQRVEVLSARNMAKASVNVYHSLVNADIQMQVVDSQIIQSFQNNVLYTEKQKHIMQDTSITNVETSNQQQKQSSLDISSDLNIRYDWNVKKPQIKSWGWLNSIFNRFIVPKTVNFINSVLFESMQRQTYINELILASNKALESSNKALESNNKALESNNKALESELGGLKQNIADNKINLEHLLVAIAESIKESIVDENKGLEHLLSALQQNITEINNSGEYRLAALQQSIEDEKKSFEHQLAVLDRSIENEKKSAANVLLELKKLLYETQSLTLIENEMTRSEFAYRLKVQASKEPLIVNQVKIEANQNNLRLNLGCGFGIIPDYINVDQREIPGIDVLADVSKLPFEERSVSEIYNAHVIEHFTEYELKNHILPYWYKLLKNSGKIVLICPDAKSMVLDYANGNFSWENLRKVTYGAQDYAGNYHYNMYSPESLCEILSNCGFKDVKVVDTKRVNGLCYEMEIHALK</sequence>
<feature type="domain" description="Glycosyltransferase 2-like" evidence="4">
    <location>
        <begin position="366"/>
        <end position="497"/>
    </location>
</feature>
<dbReference type="SUPFAM" id="SSF53448">
    <property type="entry name" value="Nucleotide-diphospho-sugar transferases"/>
    <property type="match status" value="1"/>
</dbReference>
<feature type="domain" description="Glycosyl transferase family 1" evidence="3">
    <location>
        <begin position="912"/>
        <end position="1067"/>
    </location>
</feature>
<dbReference type="Gene3D" id="3.40.50.150">
    <property type="entry name" value="Vaccinia Virus protein VP39"/>
    <property type="match status" value="1"/>
</dbReference>
<dbReference type="InterPro" id="IPR028098">
    <property type="entry name" value="Glyco_trans_4-like_N"/>
</dbReference>
<evidence type="ECO:0000256" key="2">
    <source>
        <dbReference type="SAM" id="Coils"/>
    </source>
</evidence>
<name>A0A951QN94_9CYAN</name>
<keyword evidence="1 6" id="KW-0808">Transferase</keyword>
<dbReference type="Pfam" id="PF13439">
    <property type="entry name" value="Glyco_transf_4"/>
    <property type="match status" value="1"/>
</dbReference>